<dbReference type="Gramene" id="EME29239">
    <property type="protein sequence ID" value="EME29239"/>
    <property type="gene ID" value="Gasu_34340"/>
</dbReference>
<keyword evidence="2" id="KW-1133">Transmembrane helix</keyword>
<evidence type="ECO:0000313" key="3">
    <source>
        <dbReference type="EMBL" id="EME29239.1"/>
    </source>
</evidence>
<gene>
    <name evidence="3" type="ORF">Gasu_34340</name>
</gene>
<name>M2Y074_GALSU</name>
<dbReference type="OrthoDB" id="10368691at2759"/>
<dbReference type="GeneID" id="17088050"/>
<feature type="transmembrane region" description="Helical" evidence="2">
    <location>
        <begin position="284"/>
        <end position="307"/>
    </location>
</feature>
<protein>
    <recommendedName>
        <fullName evidence="5">Magnesium transporter</fullName>
    </recommendedName>
</protein>
<keyword evidence="1" id="KW-0175">Coiled coil</keyword>
<dbReference type="KEGG" id="gsl:Gasu_34340"/>
<dbReference type="RefSeq" id="XP_005705759.1">
    <property type="nucleotide sequence ID" value="XM_005705702.1"/>
</dbReference>
<reference evidence="4" key="1">
    <citation type="journal article" date="2013" name="Science">
        <title>Gene transfer from bacteria and archaea facilitated evolution of an extremophilic eukaryote.</title>
        <authorList>
            <person name="Schonknecht G."/>
            <person name="Chen W.H."/>
            <person name="Ternes C.M."/>
            <person name="Barbier G.G."/>
            <person name="Shrestha R.P."/>
            <person name="Stanke M."/>
            <person name="Brautigam A."/>
            <person name="Baker B.J."/>
            <person name="Banfield J.F."/>
            <person name="Garavito R.M."/>
            <person name="Carr K."/>
            <person name="Wilkerson C."/>
            <person name="Rensing S.A."/>
            <person name="Gagneul D."/>
            <person name="Dickenson N.E."/>
            <person name="Oesterhelt C."/>
            <person name="Lercher M.J."/>
            <person name="Weber A.P."/>
        </authorList>
    </citation>
    <scope>NUCLEOTIDE SEQUENCE [LARGE SCALE GENOMIC DNA]</scope>
    <source>
        <strain evidence="4">074W</strain>
    </source>
</reference>
<keyword evidence="4" id="KW-1185">Reference proteome</keyword>
<dbReference type="EMBL" id="KB454511">
    <property type="protein sequence ID" value="EME29239.1"/>
    <property type="molecule type" value="Genomic_DNA"/>
</dbReference>
<evidence type="ECO:0008006" key="5">
    <source>
        <dbReference type="Google" id="ProtNLM"/>
    </source>
</evidence>
<evidence type="ECO:0000313" key="4">
    <source>
        <dbReference type="Proteomes" id="UP000030680"/>
    </source>
</evidence>
<dbReference type="Proteomes" id="UP000030680">
    <property type="component" value="Unassembled WGS sequence"/>
</dbReference>
<evidence type="ECO:0000256" key="1">
    <source>
        <dbReference type="SAM" id="Coils"/>
    </source>
</evidence>
<feature type="coiled-coil region" evidence="1">
    <location>
        <begin position="213"/>
        <end position="240"/>
    </location>
</feature>
<organism evidence="3 4">
    <name type="scientific">Galdieria sulphuraria</name>
    <name type="common">Red alga</name>
    <dbReference type="NCBI Taxonomy" id="130081"/>
    <lineage>
        <taxon>Eukaryota</taxon>
        <taxon>Rhodophyta</taxon>
        <taxon>Bangiophyceae</taxon>
        <taxon>Galdieriales</taxon>
        <taxon>Galdieriaceae</taxon>
        <taxon>Galdieria</taxon>
    </lineage>
</organism>
<sequence length="323" mass="37745">MSYLLCFFMDRKFAKIRLSQGTLKLVKENDENFDCMKTKFQLELVQYGLFSPGFWTVEDTLFFYFELVSGILTNDTLFIFYYENEERLFSTLLELLERERLTYACITTNSEKQQLITLTILKTVCEEYKQQFSELSSISESTEDKLLITDLYQMSKKLRQMSALKQTLESFLYSLQQVASTWTELKQILSKECCHLSPDKLSALMTTDISTVVADTIDSLERVEQSLIQLEKKRQKYSEGVKQEYLSFLAPFVFQRFLVCLFTWNALLIECFHSNFFVVETIRGFVTLTVGAPFVALVATLSFAYYYRHKNLSPFAKDDITLE</sequence>
<accession>M2Y074</accession>
<evidence type="ECO:0000256" key="2">
    <source>
        <dbReference type="SAM" id="Phobius"/>
    </source>
</evidence>
<dbReference type="AlphaFoldDB" id="M2Y074"/>
<keyword evidence="2" id="KW-0472">Membrane</keyword>
<proteinExistence type="predicted"/>
<keyword evidence="2" id="KW-0812">Transmembrane</keyword>